<reference evidence="6 7" key="2">
    <citation type="submission" date="2019-06" db="EMBL/GenBank/DDBJ databases">
        <title>Co-occurence of chitin degradation, pigmentation and bioactivity in marine Pseudoalteromonas.</title>
        <authorList>
            <person name="Sonnenschein E.C."/>
            <person name="Bech P.K."/>
        </authorList>
    </citation>
    <scope>NUCLEOTIDE SEQUENCE [LARGE SCALE GENOMIC DNA]</scope>
    <source>
        <strain evidence="7">S2231</strain>
        <strain evidence="6">S2233</strain>
    </source>
</reference>
<evidence type="ECO:0000256" key="2">
    <source>
        <dbReference type="PROSITE-ProRule" id="PRU01091"/>
    </source>
</evidence>
<dbReference type="SMART" id="SM00862">
    <property type="entry name" value="Trans_reg_C"/>
    <property type="match status" value="1"/>
</dbReference>
<dbReference type="InterPro" id="IPR001867">
    <property type="entry name" value="OmpR/PhoB-type_DNA-bd"/>
</dbReference>
<evidence type="ECO:0000259" key="3">
    <source>
        <dbReference type="PROSITE" id="PS51755"/>
    </source>
</evidence>
<comment type="caution">
    <text evidence="5">The sequence shown here is derived from an EMBL/GenBank/DDBJ whole genome shotgun (WGS) entry which is preliminary data.</text>
</comment>
<evidence type="ECO:0000313" key="4">
    <source>
        <dbReference type="EMBL" id="TMP47315.1"/>
    </source>
</evidence>
<dbReference type="InterPro" id="IPR016032">
    <property type="entry name" value="Sig_transdc_resp-reg_C-effctor"/>
</dbReference>
<evidence type="ECO:0000313" key="7">
    <source>
        <dbReference type="Proteomes" id="UP000307706"/>
    </source>
</evidence>
<dbReference type="Gene3D" id="1.10.10.10">
    <property type="entry name" value="Winged helix-like DNA-binding domain superfamily/Winged helix DNA-binding domain"/>
    <property type="match status" value="1"/>
</dbReference>
<dbReference type="CDD" id="cd00383">
    <property type="entry name" value="trans_reg_C"/>
    <property type="match status" value="1"/>
</dbReference>
<dbReference type="Proteomes" id="UP000307706">
    <property type="component" value="Unassembled WGS sequence"/>
</dbReference>
<dbReference type="RefSeq" id="WP_138594112.1">
    <property type="nucleotide sequence ID" value="NZ_PNCK01000002.1"/>
</dbReference>
<dbReference type="GO" id="GO:0006355">
    <property type="term" value="P:regulation of DNA-templated transcription"/>
    <property type="evidence" value="ECO:0007669"/>
    <property type="project" value="InterPro"/>
</dbReference>
<keyword evidence="1 2" id="KW-0238">DNA-binding</keyword>
<evidence type="ECO:0000313" key="5">
    <source>
        <dbReference type="EMBL" id="TMP56523.1"/>
    </source>
</evidence>
<dbReference type="GO" id="GO:0003677">
    <property type="term" value="F:DNA binding"/>
    <property type="evidence" value="ECO:0007669"/>
    <property type="project" value="UniProtKB-UniRule"/>
</dbReference>
<reference evidence="5" key="3">
    <citation type="submission" date="2019-09" db="EMBL/GenBank/DDBJ databases">
        <title>Co-occurence of chitin degradation, pigmentation and bioactivity in marine Pseudoalteromonas.</title>
        <authorList>
            <person name="Sonnenschein E.C."/>
            <person name="Bech P.K."/>
        </authorList>
    </citation>
    <scope>NUCLEOTIDE SEQUENCE</scope>
    <source>
        <strain evidence="5">S2231</strain>
        <strain evidence="4">S2233</strain>
    </source>
</reference>
<dbReference type="Pfam" id="PF00486">
    <property type="entry name" value="Trans_reg_C"/>
    <property type="match status" value="1"/>
</dbReference>
<gene>
    <name evidence="5" type="ORF">CWB96_15130</name>
    <name evidence="4" type="ORF">CWB97_00310</name>
</gene>
<accession>A0A5S3XLN8</accession>
<proteinExistence type="predicted"/>
<dbReference type="OrthoDB" id="1971692at2"/>
<dbReference type="AlphaFoldDB" id="A0A5S3XLN8"/>
<name>A0A5S3XLN8_9GAMM</name>
<evidence type="ECO:0000256" key="1">
    <source>
        <dbReference type="ARBA" id="ARBA00023125"/>
    </source>
</evidence>
<dbReference type="SUPFAM" id="SSF82171">
    <property type="entry name" value="DPP6 N-terminal domain-like"/>
    <property type="match status" value="1"/>
</dbReference>
<keyword evidence="6" id="KW-1185">Reference proteome</keyword>
<dbReference type="EMBL" id="PNCK01000002">
    <property type="protein sequence ID" value="TMP47315.1"/>
    <property type="molecule type" value="Genomic_DNA"/>
</dbReference>
<sequence length="664" mass="76832">MNTNTQFLTWVFFDNTDELLDLSTEKTTKLEPQVAQLLRLFIYSNGTLLTRDSIFTQIWPNIVVEHNSLYQLLTKLRRLLNDNPKQPRIIKTVPKKGYQFIAQTQPYMPKKITATSSKKKIFTQPSWWKIAVIPVVIACGSAIAFYSQNTIETPKAHYEMSDMSYELGLEYNVDAHKTKDLIAYIKDFNDLVFSNKQGMVLNTIKFPSRIHHPSWHNELDLITFWQYYQDQCILHVYKSSGQAVHRSKGQKCSHTRASSWKSNTQLVINLADDAHFKPFHYDIDTGHTLEIPIVLQDGDTFQHSITAWQGKTYYLITSTDHKSKLVTLDGTVHMRWAHPITMLTYDPKQHTIISNNSDKHHTLVSTSRDGQQHIIANAVQGIFTDLSVDAAGDIYTAVETWQVNIRDKDELPIFSTTSIDYLPVSNLLGETAFMSKRSGVCEIYLYSDDQVKQLSYNKGYEYVKHIEWQPQLNLLLTNRDKNVLVYDRQGKVKQFQPVQASTIAQLGWHTNEQVWIYDANSLLTYDLTGQQLENITLQVDALIYNNQSAQWLVFDDYTLYSVHSLASLNTRGDWTPINRFSKQQYNQLRNFKLRDNTLYWLSSWSAKDYIWQLPLEQTTVSLIKSDELIWHYDIAQDNSLNIAKMEAIEGDIKKLTLLSSHNNP</sequence>
<dbReference type="Proteomes" id="UP000305730">
    <property type="component" value="Unassembled WGS sequence"/>
</dbReference>
<dbReference type="PROSITE" id="PS51755">
    <property type="entry name" value="OMPR_PHOB"/>
    <property type="match status" value="1"/>
</dbReference>
<organism evidence="5 7">
    <name type="scientific">Pseudoalteromonas citrea</name>
    <dbReference type="NCBI Taxonomy" id="43655"/>
    <lineage>
        <taxon>Bacteria</taxon>
        <taxon>Pseudomonadati</taxon>
        <taxon>Pseudomonadota</taxon>
        <taxon>Gammaproteobacteria</taxon>
        <taxon>Alteromonadales</taxon>
        <taxon>Pseudoalteromonadaceae</taxon>
        <taxon>Pseudoalteromonas</taxon>
    </lineage>
</organism>
<evidence type="ECO:0000313" key="6">
    <source>
        <dbReference type="Proteomes" id="UP000305730"/>
    </source>
</evidence>
<dbReference type="GO" id="GO:0000160">
    <property type="term" value="P:phosphorelay signal transduction system"/>
    <property type="evidence" value="ECO:0007669"/>
    <property type="project" value="InterPro"/>
</dbReference>
<protein>
    <submittedName>
        <fullName evidence="5">Transcriptional regulator</fullName>
    </submittedName>
</protein>
<feature type="DNA-binding region" description="OmpR/PhoB-type" evidence="2">
    <location>
        <begin position="2"/>
        <end position="102"/>
    </location>
</feature>
<reference evidence="5 7" key="1">
    <citation type="submission" date="2017-12" db="EMBL/GenBank/DDBJ databases">
        <authorList>
            <person name="Paulsen S."/>
            <person name="Gram L.K."/>
        </authorList>
    </citation>
    <scope>NUCLEOTIDE SEQUENCE [LARGE SCALE GENOMIC DNA]</scope>
    <source>
        <strain evidence="5 7">S2231</strain>
        <strain evidence="4">S2233</strain>
    </source>
</reference>
<dbReference type="InterPro" id="IPR036388">
    <property type="entry name" value="WH-like_DNA-bd_sf"/>
</dbReference>
<dbReference type="SUPFAM" id="SSF50969">
    <property type="entry name" value="YVTN repeat-like/Quinoprotein amine dehydrogenase"/>
    <property type="match status" value="1"/>
</dbReference>
<dbReference type="EMBL" id="PNCL01000083">
    <property type="protein sequence ID" value="TMP56523.1"/>
    <property type="molecule type" value="Genomic_DNA"/>
</dbReference>
<dbReference type="InterPro" id="IPR011044">
    <property type="entry name" value="Quino_amine_DH_bsu"/>
</dbReference>
<dbReference type="SUPFAM" id="SSF46894">
    <property type="entry name" value="C-terminal effector domain of the bipartite response regulators"/>
    <property type="match status" value="1"/>
</dbReference>
<feature type="domain" description="OmpR/PhoB-type" evidence="3">
    <location>
        <begin position="2"/>
        <end position="102"/>
    </location>
</feature>